<accession>A0A815JEM2</accession>
<dbReference type="Proteomes" id="UP000681722">
    <property type="component" value="Unassembled WGS sequence"/>
</dbReference>
<keyword evidence="4" id="KW-1185">Reference proteome</keyword>
<dbReference type="AlphaFoldDB" id="A0A815JEM2"/>
<gene>
    <name evidence="2" type="ORF">GPM918_LOCUS32341</name>
    <name evidence="3" type="ORF">SRO942_LOCUS33010</name>
</gene>
<dbReference type="EMBL" id="CAJOBC010081599">
    <property type="protein sequence ID" value="CAF4276281.1"/>
    <property type="molecule type" value="Genomic_DNA"/>
</dbReference>
<organism evidence="2 4">
    <name type="scientific">Didymodactylos carnosus</name>
    <dbReference type="NCBI Taxonomy" id="1234261"/>
    <lineage>
        <taxon>Eukaryota</taxon>
        <taxon>Metazoa</taxon>
        <taxon>Spiralia</taxon>
        <taxon>Gnathifera</taxon>
        <taxon>Rotifera</taxon>
        <taxon>Eurotatoria</taxon>
        <taxon>Bdelloidea</taxon>
        <taxon>Philodinida</taxon>
        <taxon>Philodinidae</taxon>
        <taxon>Didymodactylos</taxon>
    </lineage>
</organism>
<reference evidence="2" key="1">
    <citation type="submission" date="2021-02" db="EMBL/GenBank/DDBJ databases">
        <authorList>
            <person name="Nowell W R."/>
        </authorList>
    </citation>
    <scope>NUCLEOTIDE SEQUENCE</scope>
</reference>
<sequence>MPLLFFFHLAVSNLPVQLEKAKIFTYEEFIQSLENIFRIDLVKKYTIQLFDDYFNDYVDLDEVYFGTIKNRLFSLASVTQKLSINISFKVIRNIVDSYKKTCCGREESDSSNHDDDGKAGGDKSEKGVWRDTYGIMVEEIIGINGRWFCLDQGWIPNDGFDWTRVDAGD</sequence>
<evidence type="ECO:0000313" key="3">
    <source>
        <dbReference type="EMBL" id="CAF4276281.1"/>
    </source>
</evidence>
<evidence type="ECO:0000313" key="4">
    <source>
        <dbReference type="Proteomes" id="UP000663829"/>
    </source>
</evidence>
<proteinExistence type="predicted"/>
<dbReference type="Proteomes" id="UP000663829">
    <property type="component" value="Unassembled WGS sequence"/>
</dbReference>
<protein>
    <submittedName>
        <fullName evidence="2">Uncharacterized protein</fullName>
    </submittedName>
</protein>
<evidence type="ECO:0000313" key="2">
    <source>
        <dbReference type="EMBL" id="CAF1381286.1"/>
    </source>
</evidence>
<evidence type="ECO:0000256" key="1">
    <source>
        <dbReference type="SAM" id="MobiDB-lite"/>
    </source>
</evidence>
<feature type="region of interest" description="Disordered" evidence="1">
    <location>
        <begin position="105"/>
        <end position="125"/>
    </location>
</feature>
<name>A0A815JEM2_9BILA</name>
<comment type="caution">
    <text evidence="2">The sequence shown here is derived from an EMBL/GenBank/DDBJ whole genome shotgun (WGS) entry which is preliminary data.</text>
</comment>
<dbReference type="EMBL" id="CAJNOQ010016454">
    <property type="protein sequence ID" value="CAF1381286.1"/>
    <property type="molecule type" value="Genomic_DNA"/>
</dbReference>